<dbReference type="CDD" id="cd07438">
    <property type="entry name" value="PHP_HisPPase_AMP"/>
    <property type="match status" value="1"/>
</dbReference>
<proteinExistence type="predicted"/>
<dbReference type="PANTHER" id="PTHR42924:SF3">
    <property type="entry name" value="POLYMERASE_HISTIDINOL PHOSPHATASE N-TERMINAL DOMAIN-CONTAINING PROTEIN"/>
    <property type="match status" value="1"/>
</dbReference>
<name>A0A4R4RAR3_9ACTN</name>
<sequence length="279" mass="30086">MRIDLHTHSSVSDGTDRPDELVRRAKEVGLDVVALTDHDTFDGWAAALAAGEETGVQVVPGAEISTDLRGHGVHLLAYLVDPADQPLADELARVRHDRRARLARIAAALTSAGFPLDVADILAHSPDAATVGRPHVADAMIAKGYVRDREEAFAWWLGQGRPGYAAKYAPPIDEAIHLVHAAGGVCVLAHPWGREGARRALTPSSIEALRDAGLDGIEVDHQDHDESSRRTLRRLAHELGLVVTGSSDYHGTGKFDHELGVNTTAPEEWERLRSLAGVH</sequence>
<dbReference type="Proteomes" id="UP000295621">
    <property type="component" value="Unassembled WGS sequence"/>
</dbReference>
<organism evidence="2 3">
    <name type="scientific">Jiangella ureilytica</name>
    <dbReference type="NCBI Taxonomy" id="2530374"/>
    <lineage>
        <taxon>Bacteria</taxon>
        <taxon>Bacillati</taxon>
        <taxon>Actinomycetota</taxon>
        <taxon>Actinomycetes</taxon>
        <taxon>Jiangellales</taxon>
        <taxon>Jiangellaceae</taxon>
        <taxon>Jiangella</taxon>
    </lineage>
</organism>
<dbReference type="InterPro" id="IPR016195">
    <property type="entry name" value="Pol/histidinol_Pase-like"/>
</dbReference>
<gene>
    <name evidence="2" type="ORF">E1212_28835</name>
</gene>
<dbReference type="InterPro" id="IPR052018">
    <property type="entry name" value="PHP_domain"/>
</dbReference>
<protein>
    <submittedName>
        <fullName evidence="2">PHP domain-containing protein</fullName>
    </submittedName>
</protein>
<dbReference type="Gene3D" id="3.20.20.140">
    <property type="entry name" value="Metal-dependent hydrolases"/>
    <property type="match status" value="1"/>
</dbReference>
<dbReference type="InterPro" id="IPR003141">
    <property type="entry name" value="Pol/His_phosphatase_N"/>
</dbReference>
<dbReference type="EMBL" id="SMKL01000136">
    <property type="protein sequence ID" value="TDC45493.1"/>
    <property type="molecule type" value="Genomic_DNA"/>
</dbReference>
<accession>A0A4R4RAR3</accession>
<dbReference type="SMART" id="SM00481">
    <property type="entry name" value="POLIIIAc"/>
    <property type="match status" value="1"/>
</dbReference>
<keyword evidence="3" id="KW-1185">Reference proteome</keyword>
<dbReference type="OrthoDB" id="9804333at2"/>
<evidence type="ECO:0000313" key="2">
    <source>
        <dbReference type="EMBL" id="TDC45493.1"/>
    </source>
</evidence>
<dbReference type="SUPFAM" id="SSF89550">
    <property type="entry name" value="PHP domain-like"/>
    <property type="match status" value="1"/>
</dbReference>
<evidence type="ECO:0000313" key="3">
    <source>
        <dbReference type="Proteomes" id="UP000295621"/>
    </source>
</evidence>
<dbReference type="Pfam" id="PF02811">
    <property type="entry name" value="PHP"/>
    <property type="match status" value="1"/>
</dbReference>
<reference evidence="2 3" key="1">
    <citation type="submission" date="2019-02" db="EMBL/GenBank/DDBJ databases">
        <title>Draft genome sequences of novel Actinobacteria.</title>
        <authorList>
            <person name="Sahin N."/>
            <person name="Ay H."/>
            <person name="Saygin H."/>
        </authorList>
    </citation>
    <scope>NUCLEOTIDE SEQUENCE [LARGE SCALE GENOMIC DNA]</scope>
    <source>
        <strain evidence="2 3">KC603</strain>
    </source>
</reference>
<dbReference type="GO" id="GO:0035312">
    <property type="term" value="F:5'-3' DNA exonuclease activity"/>
    <property type="evidence" value="ECO:0007669"/>
    <property type="project" value="TreeGrafter"/>
</dbReference>
<dbReference type="InterPro" id="IPR004013">
    <property type="entry name" value="PHP_dom"/>
</dbReference>
<dbReference type="PANTHER" id="PTHR42924">
    <property type="entry name" value="EXONUCLEASE"/>
    <property type="match status" value="1"/>
</dbReference>
<feature type="domain" description="Polymerase/histidinol phosphatase N-terminal" evidence="1">
    <location>
        <begin position="3"/>
        <end position="68"/>
    </location>
</feature>
<dbReference type="AlphaFoldDB" id="A0A4R4RAR3"/>
<dbReference type="Gene3D" id="1.10.150.650">
    <property type="match status" value="1"/>
</dbReference>
<dbReference type="GO" id="GO:0004534">
    <property type="term" value="F:5'-3' RNA exonuclease activity"/>
    <property type="evidence" value="ECO:0007669"/>
    <property type="project" value="TreeGrafter"/>
</dbReference>
<evidence type="ECO:0000259" key="1">
    <source>
        <dbReference type="SMART" id="SM00481"/>
    </source>
</evidence>
<comment type="caution">
    <text evidence="2">The sequence shown here is derived from an EMBL/GenBank/DDBJ whole genome shotgun (WGS) entry which is preliminary data.</text>
</comment>